<evidence type="ECO:0000313" key="2">
    <source>
        <dbReference type="Proteomes" id="UP000077315"/>
    </source>
</evidence>
<name>A0A162WDY1_PHYB8</name>
<accession>A0A162WDY1</accession>
<gene>
    <name evidence="1" type="ORF">PHYBLDRAFT_152497</name>
</gene>
<dbReference type="GeneID" id="28993839"/>
<dbReference type="Proteomes" id="UP000077315">
    <property type="component" value="Unassembled WGS sequence"/>
</dbReference>
<organism evidence="1 2">
    <name type="scientific">Phycomyces blakesleeanus (strain ATCC 8743b / DSM 1359 / FGSC 10004 / NBRC 33097 / NRRL 1555)</name>
    <dbReference type="NCBI Taxonomy" id="763407"/>
    <lineage>
        <taxon>Eukaryota</taxon>
        <taxon>Fungi</taxon>
        <taxon>Fungi incertae sedis</taxon>
        <taxon>Mucoromycota</taxon>
        <taxon>Mucoromycotina</taxon>
        <taxon>Mucoromycetes</taxon>
        <taxon>Mucorales</taxon>
        <taxon>Phycomycetaceae</taxon>
        <taxon>Phycomyces</taxon>
    </lineage>
</organism>
<sequence>MPKPSGIDLKIIEALNHIIVQPQLPCPLINAVDRLPSYFPPNMAQWVLTNPELDTLDNTIRLLTEIFGIPIAQQRNLPSRQFKTDFQPIAQNHPKRTYIPVEVLHSSYLGAMTPRLLERIIMKTHASPNLSKTDSYYNVPFGAFSLHEHFSINGSGSISNGNLRLSVQSLILRPKSLSNLWLES</sequence>
<evidence type="ECO:0000313" key="1">
    <source>
        <dbReference type="EMBL" id="OAD66425.1"/>
    </source>
</evidence>
<reference evidence="2" key="1">
    <citation type="submission" date="2015-06" db="EMBL/GenBank/DDBJ databases">
        <title>Expansion of signal transduction pathways in fungi by whole-genome duplication.</title>
        <authorList>
            <consortium name="DOE Joint Genome Institute"/>
            <person name="Corrochano L.M."/>
            <person name="Kuo A."/>
            <person name="Marcet-Houben M."/>
            <person name="Polaino S."/>
            <person name="Salamov A."/>
            <person name="Villalobos J.M."/>
            <person name="Alvarez M.I."/>
            <person name="Avalos J."/>
            <person name="Benito E.P."/>
            <person name="Benoit I."/>
            <person name="Burger G."/>
            <person name="Camino L.P."/>
            <person name="Canovas D."/>
            <person name="Cerda-Olmedo E."/>
            <person name="Cheng J.-F."/>
            <person name="Dominguez A."/>
            <person name="Elias M."/>
            <person name="Eslava A.P."/>
            <person name="Glaser F."/>
            <person name="Grimwood J."/>
            <person name="Gutierrez G."/>
            <person name="Heitman J."/>
            <person name="Henrissat B."/>
            <person name="Iturriaga E.A."/>
            <person name="Lang B.F."/>
            <person name="Lavin J.L."/>
            <person name="Lee S."/>
            <person name="Li W."/>
            <person name="Lindquist E."/>
            <person name="Lopez-Garcia S."/>
            <person name="Luque E.M."/>
            <person name="Marcos A.T."/>
            <person name="Martin J."/>
            <person name="McCluskey K."/>
            <person name="Medina H.R."/>
            <person name="Miralles-Duran A."/>
            <person name="Miyazaki A."/>
            <person name="Munoz-Torres E."/>
            <person name="Oguiza J.A."/>
            <person name="Ohm R."/>
            <person name="Olmedo M."/>
            <person name="Orejas M."/>
            <person name="Ortiz-Castellanos L."/>
            <person name="Pisabarro A.G."/>
            <person name="Rodriguez-Romero J."/>
            <person name="Ruiz-Herrera J."/>
            <person name="Ruiz-Vazquez R."/>
            <person name="Sanz C."/>
            <person name="Schackwitz W."/>
            <person name="Schmutz J."/>
            <person name="Shahriari M."/>
            <person name="Shelest E."/>
            <person name="Silva-Franco F."/>
            <person name="Soanes D."/>
            <person name="Syed K."/>
            <person name="Tagua V.G."/>
            <person name="Talbot N.J."/>
            <person name="Thon M."/>
            <person name="De vries R.P."/>
            <person name="Wiebenga A."/>
            <person name="Yadav J.S."/>
            <person name="Braun E.L."/>
            <person name="Baker S."/>
            <person name="Garre V."/>
            <person name="Horwitz B."/>
            <person name="Torres-Martinez S."/>
            <person name="Idnurm A."/>
            <person name="Herrera-Estrella A."/>
            <person name="Gabaldon T."/>
            <person name="Grigoriev I.V."/>
        </authorList>
    </citation>
    <scope>NUCLEOTIDE SEQUENCE [LARGE SCALE GENOMIC DNA]</scope>
    <source>
        <strain evidence="2">NRRL 1555(-)</strain>
    </source>
</reference>
<protein>
    <submittedName>
        <fullName evidence="1">Uncharacterized protein</fullName>
    </submittedName>
</protein>
<dbReference type="EMBL" id="KV441003">
    <property type="protein sequence ID" value="OAD66425.1"/>
    <property type="molecule type" value="Genomic_DNA"/>
</dbReference>
<dbReference type="RefSeq" id="XP_018284465.1">
    <property type="nucleotide sequence ID" value="XM_018432933.1"/>
</dbReference>
<proteinExistence type="predicted"/>
<dbReference type="VEuPathDB" id="FungiDB:PHYBLDRAFT_152497"/>
<dbReference type="InParanoid" id="A0A162WDY1"/>
<keyword evidence="2" id="KW-1185">Reference proteome</keyword>
<dbReference type="AlphaFoldDB" id="A0A162WDY1"/>